<keyword evidence="3" id="KW-0813">Transport</keyword>
<evidence type="ECO:0000256" key="4">
    <source>
        <dbReference type="ARBA" id="ARBA00022597"/>
    </source>
</evidence>
<comment type="subcellular location">
    <subcellularLocation>
        <location evidence="1">Endomembrane system</location>
        <topology evidence="1">Multi-pass membrane protein</topology>
    </subcellularLocation>
</comment>
<evidence type="ECO:0000256" key="8">
    <source>
        <dbReference type="ARBA" id="ARBA00023136"/>
    </source>
</evidence>
<evidence type="ECO:0000256" key="11">
    <source>
        <dbReference type="SAM" id="SignalP"/>
    </source>
</evidence>
<name>A0A2I0J0J7_PUNGR</name>
<evidence type="ECO:0000256" key="5">
    <source>
        <dbReference type="ARBA" id="ARBA00022692"/>
    </source>
</evidence>
<dbReference type="GO" id="GO:0012505">
    <property type="term" value="C:endomembrane system"/>
    <property type="evidence" value="ECO:0007669"/>
    <property type="project" value="UniProtKB-SubCell"/>
</dbReference>
<sequence length="152" mass="17034">MPFLLSFFLFLNAGIWSTYALLVKDFFVGVPNFIGLVLGTVQLILYTKYKNKSRSEKSDKDVEKEEEGSAHLAREGIEMQGCEEEGDNQTNTNSRTLRKGSSLPTPSIIRQYSVGKFSRTLSVGSYEQHCDWYLDDENDHHGDLEGGKNGGS</sequence>
<dbReference type="Gene3D" id="1.20.1280.290">
    <property type="match status" value="1"/>
</dbReference>
<dbReference type="PANTHER" id="PTHR10791:SF142">
    <property type="entry name" value="BIDIRECTIONAL SUGAR TRANSPORTER SWEET16"/>
    <property type="match status" value="1"/>
</dbReference>
<keyword evidence="7 10" id="KW-1133">Transmembrane helix</keyword>
<evidence type="ECO:0000256" key="3">
    <source>
        <dbReference type="ARBA" id="ARBA00022448"/>
    </source>
</evidence>
<dbReference type="STRING" id="22663.A0A2I0J0J7"/>
<dbReference type="AlphaFoldDB" id="A0A2I0J0J7"/>
<comment type="similarity">
    <text evidence="2">Belongs to the SWEET sugar transporter family.</text>
</comment>
<feature type="chain" id="PRO_5014130689" evidence="11">
    <location>
        <begin position="21"/>
        <end position="152"/>
    </location>
</feature>
<dbReference type="InterPro" id="IPR047664">
    <property type="entry name" value="SWEET"/>
</dbReference>
<keyword evidence="6" id="KW-0677">Repeat</keyword>
<dbReference type="Pfam" id="PF03083">
    <property type="entry name" value="MtN3_slv"/>
    <property type="match status" value="1"/>
</dbReference>
<keyword evidence="8 10" id="KW-0472">Membrane</keyword>
<feature type="compositionally biased region" description="Basic and acidic residues" evidence="9">
    <location>
        <begin position="53"/>
        <end position="77"/>
    </location>
</feature>
<dbReference type="GO" id="GO:0016020">
    <property type="term" value="C:membrane"/>
    <property type="evidence" value="ECO:0007669"/>
    <property type="project" value="InterPro"/>
</dbReference>
<evidence type="ECO:0000256" key="2">
    <source>
        <dbReference type="ARBA" id="ARBA00007809"/>
    </source>
</evidence>
<dbReference type="EMBL" id="PGOL01002206">
    <property type="protein sequence ID" value="PKI49771.1"/>
    <property type="molecule type" value="Genomic_DNA"/>
</dbReference>
<dbReference type="PANTHER" id="PTHR10791">
    <property type="entry name" value="RAG1-ACTIVATING PROTEIN 1"/>
    <property type="match status" value="1"/>
</dbReference>
<evidence type="ECO:0000313" key="13">
    <source>
        <dbReference type="Proteomes" id="UP000233551"/>
    </source>
</evidence>
<keyword evidence="4" id="KW-0762">Sugar transport</keyword>
<evidence type="ECO:0000256" key="7">
    <source>
        <dbReference type="ARBA" id="ARBA00022989"/>
    </source>
</evidence>
<keyword evidence="13" id="KW-1185">Reference proteome</keyword>
<dbReference type="Proteomes" id="UP000233551">
    <property type="component" value="Unassembled WGS sequence"/>
</dbReference>
<accession>A0A2I0J0J7</accession>
<evidence type="ECO:0000256" key="6">
    <source>
        <dbReference type="ARBA" id="ARBA00022737"/>
    </source>
</evidence>
<feature type="transmembrane region" description="Helical" evidence="10">
    <location>
        <begin position="30"/>
        <end position="47"/>
    </location>
</feature>
<dbReference type="InterPro" id="IPR004316">
    <property type="entry name" value="SWEET_rpt"/>
</dbReference>
<dbReference type="GO" id="GO:0051119">
    <property type="term" value="F:sugar transmembrane transporter activity"/>
    <property type="evidence" value="ECO:0007669"/>
    <property type="project" value="InterPro"/>
</dbReference>
<comment type="caution">
    <text evidence="12">The sequence shown here is derived from an EMBL/GenBank/DDBJ whole genome shotgun (WGS) entry which is preliminary data.</text>
</comment>
<protein>
    <submittedName>
        <fullName evidence="12">Uncharacterized protein</fullName>
    </submittedName>
</protein>
<keyword evidence="11" id="KW-0732">Signal</keyword>
<evidence type="ECO:0000256" key="9">
    <source>
        <dbReference type="SAM" id="MobiDB-lite"/>
    </source>
</evidence>
<organism evidence="12 13">
    <name type="scientific">Punica granatum</name>
    <name type="common">Pomegranate</name>
    <dbReference type="NCBI Taxonomy" id="22663"/>
    <lineage>
        <taxon>Eukaryota</taxon>
        <taxon>Viridiplantae</taxon>
        <taxon>Streptophyta</taxon>
        <taxon>Embryophyta</taxon>
        <taxon>Tracheophyta</taxon>
        <taxon>Spermatophyta</taxon>
        <taxon>Magnoliopsida</taxon>
        <taxon>eudicotyledons</taxon>
        <taxon>Gunneridae</taxon>
        <taxon>Pentapetalae</taxon>
        <taxon>rosids</taxon>
        <taxon>malvids</taxon>
        <taxon>Myrtales</taxon>
        <taxon>Lythraceae</taxon>
        <taxon>Punica</taxon>
    </lineage>
</organism>
<evidence type="ECO:0000256" key="1">
    <source>
        <dbReference type="ARBA" id="ARBA00004127"/>
    </source>
</evidence>
<feature type="signal peptide" evidence="11">
    <location>
        <begin position="1"/>
        <end position="20"/>
    </location>
</feature>
<reference evidence="12 13" key="1">
    <citation type="submission" date="2017-11" db="EMBL/GenBank/DDBJ databases">
        <title>De-novo sequencing of pomegranate (Punica granatum L.) genome.</title>
        <authorList>
            <person name="Akparov Z."/>
            <person name="Amiraslanov A."/>
            <person name="Hajiyeva S."/>
            <person name="Abbasov M."/>
            <person name="Kaur K."/>
            <person name="Hamwieh A."/>
            <person name="Solovyev V."/>
            <person name="Salamov A."/>
            <person name="Braich B."/>
            <person name="Kosarev P."/>
            <person name="Mahmoud A."/>
            <person name="Hajiyev E."/>
            <person name="Babayeva S."/>
            <person name="Izzatullayeva V."/>
            <person name="Mammadov A."/>
            <person name="Mammadov A."/>
            <person name="Sharifova S."/>
            <person name="Ojaghi J."/>
            <person name="Eynullazada K."/>
            <person name="Bayramov B."/>
            <person name="Abdulazimova A."/>
            <person name="Shahmuradov I."/>
        </authorList>
    </citation>
    <scope>NUCLEOTIDE SEQUENCE [LARGE SCALE GENOMIC DNA]</scope>
    <source>
        <strain evidence="13">cv. AG2017</strain>
        <tissue evidence="12">Leaf</tissue>
    </source>
</reference>
<evidence type="ECO:0000256" key="10">
    <source>
        <dbReference type="SAM" id="Phobius"/>
    </source>
</evidence>
<keyword evidence="5 10" id="KW-0812">Transmembrane</keyword>
<feature type="region of interest" description="Disordered" evidence="9">
    <location>
        <begin position="51"/>
        <end position="105"/>
    </location>
</feature>
<gene>
    <name evidence="12" type="ORF">CRG98_029820</name>
</gene>
<proteinExistence type="inferred from homology"/>
<evidence type="ECO:0000313" key="12">
    <source>
        <dbReference type="EMBL" id="PKI49771.1"/>
    </source>
</evidence>